<proteinExistence type="predicted"/>
<gene>
    <name evidence="1" type="ORF">MA16_Dca027514</name>
</gene>
<dbReference type="Proteomes" id="UP000233837">
    <property type="component" value="Unassembled WGS sequence"/>
</dbReference>
<organism evidence="1 2">
    <name type="scientific">Dendrobium catenatum</name>
    <dbReference type="NCBI Taxonomy" id="906689"/>
    <lineage>
        <taxon>Eukaryota</taxon>
        <taxon>Viridiplantae</taxon>
        <taxon>Streptophyta</taxon>
        <taxon>Embryophyta</taxon>
        <taxon>Tracheophyta</taxon>
        <taxon>Spermatophyta</taxon>
        <taxon>Magnoliopsida</taxon>
        <taxon>Liliopsida</taxon>
        <taxon>Asparagales</taxon>
        <taxon>Orchidaceae</taxon>
        <taxon>Epidendroideae</taxon>
        <taxon>Malaxideae</taxon>
        <taxon>Dendrobiinae</taxon>
        <taxon>Dendrobium</taxon>
    </lineage>
</organism>
<sequence>MELARGLIIFDSLKRNATLSGLNEMRDEKIRRMLIEGDLDGGRTLSDNIQIFSLWRSHVWSSFNLLL</sequence>
<dbReference type="AlphaFoldDB" id="A0A2I0W2Z2"/>
<evidence type="ECO:0000313" key="2">
    <source>
        <dbReference type="Proteomes" id="UP000233837"/>
    </source>
</evidence>
<evidence type="ECO:0000313" key="1">
    <source>
        <dbReference type="EMBL" id="PKU70024.1"/>
    </source>
</evidence>
<name>A0A2I0W2Z2_9ASPA</name>
<reference evidence="1 2" key="2">
    <citation type="journal article" date="2017" name="Nature">
        <title>The Apostasia genome and the evolution of orchids.</title>
        <authorList>
            <person name="Zhang G.Q."/>
            <person name="Liu K.W."/>
            <person name="Li Z."/>
            <person name="Lohaus R."/>
            <person name="Hsiao Y.Y."/>
            <person name="Niu S.C."/>
            <person name="Wang J.Y."/>
            <person name="Lin Y.C."/>
            <person name="Xu Q."/>
            <person name="Chen L.J."/>
            <person name="Yoshida K."/>
            <person name="Fujiwara S."/>
            <person name="Wang Z.W."/>
            <person name="Zhang Y.Q."/>
            <person name="Mitsuda N."/>
            <person name="Wang M."/>
            <person name="Liu G.H."/>
            <person name="Pecoraro L."/>
            <person name="Huang H.X."/>
            <person name="Xiao X.J."/>
            <person name="Lin M."/>
            <person name="Wu X.Y."/>
            <person name="Wu W.L."/>
            <person name="Chen Y.Y."/>
            <person name="Chang S.B."/>
            <person name="Sakamoto S."/>
            <person name="Ohme-Takagi M."/>
            <person name="Yagi M."/>
            <person name="Zeng S.J."/>
            <person name="Shen C.Y."/>
            <person name="Yeh C.M."/>
            <person name="Luo Y.B."/>
            <person name="Tsai W.C."/>
            <person name="Van de Peer Y."/>
            <person name="Liu Z.J."/>
        </authorList>
    </citation>
    <scope>NUCLEOTIDE SEQUENCE [LARGE SCALE GENOMIC DNA]</scope>
    <source>
        <tissue evidence="1">The whole plant</tissue>
    </source>
</reference>
<protein>
    <submittedName>
        <fullName evidence="1">Uncharacterized protein</fullName>
    </submittedName>
</protein>
<keyword evidence="2" id="KW-1185">Reference proteome</keyword>
<accession>A0A2I0W2Z2</accession>
<reference evidence="1 2" key="1">
    <citation type="journal article" date="2016" name="Sci. Rep.">
        <title>The Dendrobium catenatum Lindl. genome sequence provides insights into polysaccharide synthase, floral development and adaptive evolution.</title>
        <authorList>
            <person name="Zhang G.Q."/>
            <person name="Xu Q."/>
            <person name="Bian C."/>
            <person name="Tsai W.C."/>
            <person name="Yeh C.M."/>
            <person name="Liu K.W."/>
            <person name="Yoshida K."/>
            <person name="Zhang L.S."/>
            <person name="Chang S.B."/>
            <person name="Chen F."/>
            <person name="Shi Y."/>
            <person name="Su Y.Y."/>
            <person name="Zhang Y.Q."/>
            <person name="Chen L.J."/>
            <person name="Yin Y."/>
            <person name="Lin M."/>
            <person name="Huang H."/>
            <person name="Deng H."/>
            <person name="Wang Z.W."/>
            <person name="Zhu S.L."/>
            <person name="Zhao X."/>
            <person name="Deng C."/>
            <person name="Niu S.C."/>
            <person name="Huang J."/>
            <person name="Wang M."/>
            <person name="Liu G.H."/>
            <person name="Yang H.J."/>
            <person name="Xiao X.J."/>
            <person name="Hsiao Y.Y."/>
            <person name="Wu W.L."/>
            <person name="Chen Y.Y."/>
            <person name="Mitsuda N."/>
            <person name="Ohme-Takagi M."/>
            <person name="Luo Y.B."/>
            <person name="Van de Peer Y."/>
            <person name="Liu Z.J."/>
        </authorList>
    </citation>
    <scope>NUCLEOTIDE SEQUENCE [LARGE SCALE GENOMIC DNA]</scope>
    <source>
        <tissue evidence="1">The whole plant</tissue>
    </source>
</reference>
<dbReference type="EMBL" id="KZ502960">
    <property type="protein sequence ID" value="PKU70024.1"/>
    <property type="molecule type" value="Genomic_DNA"/>
</dbReference>